<accession>A0A0C1YAW0</accession>
<gene>
    <name evidence="1" type="ORF">TSA66_00465</name>
</gene>
<organism evidence="1 2">
    <name type="scientific">Noviherbaspirillum autotrophicum</name>
    <dbReference type="NCBI Taxonomy" id="709839"/>
    <lineage>
        <taxon>Bacteria</taxon>
        <taxon>Pseudomonadati</taxon>
        <taxon>Pseudomonadota</taxon>
        <taxon>Betaproteobacteria</taxon>
        <taxon>Burkholderiales</taxon>
        <taxon>Oxalobacteraceae</taxon>
        <taxon>Noviherbaspirillum</taxon>
    </lineage>
</organism>
<protein>
    <submittedName>
        <fullName evidence="1">Uncharacterized protein</fullName>
    </submittedName>
</protein>
<comment type="caution">
    <text evidence="1">The sequence shown here is derived from an EMBL/GenBank/DDBJ whole genome shotgun (WGS) entry which is preliminary data.</text>
</comment>
<sequence>MPDEPSDKLLPWRDMKVMCEEHRKLSEAKTPEERRAIMDRDMKTMTPDTMVEHVWTMEDLCKRN</sequence>
<proteinExistence type="predicted"/>
<name>A0A0C1YAW0_9BURK</name>
<evidence type="ECO:0000313" key="2">
    <source>
        <dbReference type="Proteomes" id="UP000031572"/>
    </source>
</evidence>
<keyword evidence="2" id="KW-1185">Reference proteome</keyword>
<evidence type="ECO:0000313" key="1">
    <source>
        <dbReference type="EMBL" id="KIF84138.1"/>
    </source>
</evidence>
<reference evidence="1 2" key="1">
    <citation type="submission" date="2014-12" db="EMBL/GenBank/DDBJ databases">
        <title>Denitrispirillum autotrophicum gen. nov., sp. nov., Denitrifying, Facultatively Autotrophic Bacteria Isolated from Rice Paddy Soil.</title>
        <authorList>
            <person name="Ishii S."/>
            <person name="Ashida N."/>
            <person name="Ohno H."/>
            <person name="Otsuka S."/>
            <person name="Yokota A."/>
            <person name="Senoo K."/>
        </authorList>
    </citation>
    <scope>NUCLEOTIDE SEQUENCE [LARGE SCALE GENOMIC DNA]</scope>
    <source>
        <strain evidence="1 2">TSA66</strain>
    </source>
</reference>
<dbReference type="EMBL" id="JWJG01000005">
    <property type="protein sequence ID" value="KIF84138.1"/>
    <property type="molecule type" value="Genomic_DNA"/>
</dbReference>
<dbReference type="Proteomes" id="UP000031572">
    <property type="component" value="Unassembled WGS sequence"/>
</dbReference>
<dbReference type="AlphaFoldDB" id="A0A0C1YAW0"/>